<dbReference type="InterPro" id="IPR005471">
    <property type="entry name" value="Tscrpt_reg_IclR_N"/>
</dbReference>
<dbReference type="GO" id="GO:0045892">
    <property type="term" value="P:negative regulation of DNA-templated transcription"/>
    <property type="evidence" value="ECO:0007669"/>
    <property type="project" value="TreeGrafter"/>
</dbReference>
<dbReference type="KEGG" id="vbo:CKY39_24770"/>
<organism evidence="6 7">
    <name type="scientific">Variovorax boronicumulans</name>
    <dbReference type="NCBI Taxonomy" id="436515"/>
    <lineage>
        <taxon>Bacteria</taxon>
        <taxon>Pseudomonadati</taxon>
        <taxon>Pseudomonadota</taxon>
        <taxon>Betaproteobacteria</taxon>
        <taxon>Burkholderiales</taxon>
        <taxon>Comamonadaceae</taxon>
        <taxon>Variovorax</taxon>
    </lineage>
</organism>
<keyword evidence="1" id="KW-0805">Transcription regulation</keyword>
<dbReference type="RefSeq" id="WP_095746344.1">
    <property type="nucleotide sequence ID" value="NZ_CP023284.1"/>
</dbReference>
<dbReference type="SUPFAM" id="SSF55781">
    <property type="entry name" value="GAF domain-like"/>
    <property type="match status" value="1"/>
</dbReference>
<dbReference type="SUPFAM" id="SSF46785">
    <property type="entry name" value="Winged helix' DNA-binding domain"/>
    <property type="match status" value="1"/>
</dbReference>
<evidence type="ECO:0000259" key="5">
    <source>
        <dbReference type="PROSITE" id="PS51078"/>
    </source>
</evidence>
<evidence type="ECO:0008006" key="8">
    <source>
        <dbReference type="Google" id="ProtNLM"/>
    </source>
</evidence>
<evidence type="ECO:0000256" key="2">
    <source>
        <dbReference type="ARBA" id="ARBA00023125"/>
    </source>
</evidence>
<evidence type="ECO:0000313" key="7">
    <source>
        <dbReference type="Proteomes" id="UP000217154"/>
    </source>
</evidence>
<feature type="domain" description="HTH iclR-type" evidence="4">
    <location>
        <begin position="1"/>
        <end position="63"/>
    </location>
</feature>
<dbReference type="InterPro" id="IPR036388">
    <property type="entry name" value="WH-like_DNA-bd_sf"/>
</dbReference>
<dbReference type="PROSITE" id="PS51077">
    <property type="entry name" value="HTH_ICLR"/>
    <property type="match status" value="1"/>
</dbReference>
<protein>
    <recommendedName>
        <fullName evidence="8">IclR family transcriptional regulator</fullName>
    </recommendedName>
</protein>
<feature type="domain" description="IclR-ED" evidence="5">
    <location>
        <begin position="64"/>
        <end position="246"/>
    </location>
</feature>
<dbReference type="PROSITE" id="PS51078">
    <property type="entry name" value="ICLR_ED"/>
    <property type="match status" value="1"/>
</dbReference>
<dbReference type="InterPro" id="IPR036390">
    <property type="entry name" value="WH_DNA-bd_sf"/>
</dbReference>
<name>A0A250DP08_9BURK</name>
<dbReference type="GO" id="GO:0003677">
    <property type="term" value="F:DNA binding"/>
    <property type="evidence" value="ECO:0007669"/>
    <property type="project" value="UniProtKB-KW"/>
</dbReference>
<keyword evidence="3" id="KW-0804">Transcription</keyword>
<reference evidence="6 7" key="1">
    <citation type="submission" date="2017-09" db="EMBL/GenBank/DDBJ databases">
        <title>The diverse metabolic capabilities of V. boronicumulans make it an excellent choice for continued studies on novel biodegradation.</title>
        <authorList>
            <person name="Sun S."/>
        </authorList>
    </citation>
    <scope>NUCLEOTIDE SEQUENCE [LARGE SCALE GENOMIC DNA]</scope>
    <source>
        <strain evidence="6 7">J1</strain>
    </source>
</reference>
<evidence type="ECO:0000313" key="6">
    <source>
        <dbReference type="EMBL" id="ATA56096.1"/>
    </source>
</evidence>
<dbReference type="InterPro" id="IPR050707">
    <property type="entry name" value="HTH_MetabolicPath_Reg"/>
</dbReference>
<evidence type="ECO:0000259" key="4">
    <source>
        <dbReference type="PROSITE" id="PS51077"/>
    </source>
</evidence>
<dbReference type="Pfam" id="PF01614">
    <property type="entry name" value="IclR_C"/>
    <property type="match status" value="1"/>
</dbReference>
<dbReference type="GO" id="GO:0003700">
    <property type="term" value="F:DNA-binding transcription factor activity"/>
    <property type="evidence" value="ECO:0007669"/>
    <property type="project" value="TreeGrafter"/>
</dbReference>
<dbReference type="Pfam" id="PF09339">
    <property type="entry name" value="HTH_IclR"/>
    <property type="match status" value="1"/>
</dbReference>
<dbReference type="SMART" id="SM00346">
    <property type="entry name" value="HTH_ICLR"/>
    <property type="match status" value="1"/>
</dbReference>
<evidence type="ECO:0000256" key="1">
    <source>
        <dbReference type="ARBA" id="ARBA00023015"/>
    </source>
</evidence>
<dbReference type="Proteomes" id="UP000217154">
    <property type="component" value="Chromosome"/>
</dbReference>
<dbReference type="Gene3D" id="1.10.10.10">
    <property type="entry name" value="Winged helix-like DNA-binding domain superfamily/Winged helix DNA-binding domain"/>
    <property type="match status" value="1"/>
</dbReference>
<dbReference type="InterPro" id="IPR014757">
    <property type="entry name" value="Tscrpt_reg_IclR_C"/>
</dbReference>
<proteinExistence type="predicted"/>
<keyword evidence="2" id="KW-0238">DNA-binding</keyword>
<dbReference type="PANTHER" id="PTHR30136:SF35">
    <property type="entry name" value="HTH-TYPE TRANSCRIPTIONAL REGULATOR RV1719"/>
    <property type="match status" value="1"/>
</dbReference>
<evidence type="ECO:0000256" key="3">
    <source>
        <dbReference type="ARBA" id="ARBA00023163"/>
    </source>
</evidence>
<dbReference type="AlphaFoldDB" id="A0A250DP08"/>
<gene>
    <name evidence="6" type="ORF">CKY39_24770</name>
</gene>
<dbReference type="PANTHER" id="PTHR30136">
    <property type="entry name" value="HELIX-TURN-HELIX TRANSCRIPTIONAL REGULATOR, ICLR FAMILY"/>
    <property type="match status" value="1"/>
</dbReference>
<dbReference type="EMBL" id="CP023284">
    <property type="protein sequence ID" value="ATA56096.1"/>
    <property type="molecule type" value="Genomic_DNA"/>
</dbReference>
<dbReference type="Gene3D" id="3.30.450.40">
    <property type="match status" value="1"/>
</dbReference>
<dbReference type="InterPro" id="IPR029016">
    <property type="entry name" value="GAF-like_dom_sf"/>
</dbReference>
<sequence>MSTLANAMDVLKLIARLRRDITVTDVVTELGLPKSSASRTLSMMAGYGFLDRDAATRAYRPGGVIMEASYHFRASRNTASLVEEALDALVRETGCTGYINVLDGADTLVIQMRTGAGALQIYTPPGSRAPAYSSAMGRALLARLDDDEVGALIGTKLDQGRGHAPKTRKDLLTRLAVIRDTGWALSRGEYVTNVAGISSAVLDPATRQTYAFGIALPAEQLSEALVERFGATVRDAASSVGKRVGDPYWLGFGATAALT</sequence>
<accession>A0A250DP08</accession>